<dbReference type="InterPro" id="IPR002181">
    <property type="entry name" value="Fibrinogen_a/b/g_C_dom"/>
</dbReference>
<name>A0A183IIW3_9BILA</name>
<dbReference type="AlphaFoldDB" id="A0A183IIW3"/>
<reference evidence="3" key="1">
    <citation type="submission" date="2016-06" db="UniProtKB">
        <authorList>
            <consortium name="WormBaseParasite"/>
        </authorList>
    </citation>
    <scope>IDENTIFICATION</scope>
</reference>
<keyword evidence="1" id="KW-1015">Disulfide bond</keyword>
<dbReference type="InterPro" id="IPR014716">
    <property type="entry name" value="Fibrinogen_a/b/g_C_1"/>
</dbReference>
<evidence type="ECO:0000259" key="2">
    <source>
        <dbReference type="PROSITE" id="PS51406"/>
    </source>
</evidence>
<dbReference type="NCBIfam" id="NF040941">
    <property type="entry name" value="GGGWT_bact"/>
    <property type="match status" value="1"/>
</dbReference>
<protein>
    <submittedName>
        <fullName evidence="3">Fibrinogen C-terminal domain-containing protein</fullName>
    </submittedName>
</protein>
<dbReference type="GO" id="GO:0005615">
    <property type="term" value="C:extracellular space"/>
    <property type="evidence" value="ECO:0007669"/>
    <property type="project" value="TreeGrafter"/>
</dbReference>
<evidence type="ECO:0000256" key="1">
    <source>
        <dbReference type="ARBA" id="ARBA00023157"/>
    </source>
</evidence>
<sequence length="249" mass="28793">LTFIVCNCDDYAGEIARSHCNILDCRVIDSEPNDRKFLDCSFETLAKAKSYESGVYLVNPVNASSTFHVYCDIDQEDGGWTVFQRRTGDEVSFKKTWDEYANGFGDVSGDHWLGNEKIHLLTNQYEYMLRIEVTDMFDDVYFAEYEHFRISGRADGYRLDVGDHMGNLSDALVDHKGMRFSAPDKDLDASSTHCAKYYESGWWFSQCQKANLNGDFRIGIIWFDIVSEDWIQLKRTVMKMRPMKRCANC</sequence>
<dbReference type="CDD" id="cd00087">
    <property type="entry name" value="FReD"/>
    <property type="match status" value="1"/>
</dbReference>
<evidence type="ECO:0000313" key="3">
    <source>
        <dbReference type="WBParaSite" id="SBAD_0000372301-mRNA-1"/>
    </source>
</evidence>
<dbReference type="InterPro" id="IPR050373">
    <property type="entry name" value="Fibrinogen_C-term_domain"/>
</dbReference>
<dbReference type="PROSITE" id="PS00514">
    <property type="entry name" value="FIBRINOGEN_C_1"/>
    <property type="match status" value="1"/>
</dbReference>
<dbReference type="PANTHER" id="PTHR19143">
    <property type="entry name" value="FIBRINOGEN/TENASCIN/ANGIOPOEITIN"/>
    <property type="match status" value="1"/>
</dbReference>
<proteinExistence type="predicted"/>
<feature type="domain" description="Fibrinogen C-terminal" evidence="2">
    <location>
        <begin position="31"/>
        <end position="244"/>
    </location>
</feature>
<dbReference type="SUPFAM" id="SSF56496">
    <property type="entry name" value="Fibrinogen C-terminal domain-like"/>
    <property type="match status" value="1"/>
</dbReference>
<dbReference type="InterPro" id="IPR020837">
    <property type="entry name" value="Fibrinogen_CS"/>
</dbReference>
<dbReference type="SMART" id="SM00186">
    <property type="entry name" value="FBG"/>
    <property type="match status" value="1"/>
</dbReference>
<dbReference type="Pfam" id="PF00147">
    <property type="entry name" value="Fibrinogen_C"/>
    <property type="match status" value="1"/>
</dbReference>
<dbReference type="PROSITE" id="PS51406">
    <property type="entry name" value="FIBRINOGEN_C_2"/>
    <property type="match status" value="1"/>
</dbReference>
<dbReference type="WBParaSite" id="SBAD_0000372301-mRNA-1">
    <property type="protein sequence ID" value="SBAD_0000372301-mRNA-1"/>
    <property type="gene ID" value="SBAD_0000372301"/>
</dbReference>
<organism evidence="3">
    <name type="scientific">Soboliphyme baturini</name>
    <dbReference type="NCBI Taxonomy" id="241478"/>
    <lineage>
        <taxon>Eukaryota</taxon>
        <taxon>Metazoa</taxon>
        <taxon>Ecdysozoa</taxon>
        <taxon>Nematoda</taxon>
        <taxon>Enoplea</taxon>
        <taxon>Dorylaimia</taxon>
        <taxon>Dioctophymatida</taxon>
        <taxon>Dioctophymatoidea</taxon>
        <taxon>Soboliphymatidae</taxon>
        <taxon>Soboliphyme</taxon>
    </lineage>
</organism>
<dbReference type="InterPro" id="IPR036056">
    <property type="entry name" value="Fibrinogen-like_C"/>
</dbReference>
<dbReference type="Gene3D" id="3.90.215.10">
    <property type="entry name" value="Gamma Fibrinogen, chain A, domain 1"/>
    <property type="match status" value="1"/>
</dbReference>
<dbReference type="PANTHER" id="PTHR19143:SF444">
    <property type="entry name" value="PROTEIN SCABROUS"/>
    <property type="match status" value="1"/>
</dbReference>
<accession>A0A183IIW3</accession>